<dbReference type="SMART" id="SM00388">
    <property type="entry name" value="HisKA"/>
    <property type="match status" value="1"/>
</dbReference>
<dbReference type="InterPro" id="IPR003594">
    <property type="entry name" value="HATPase_dom"/>
</dbReference>
<feature type="transmembrane region" description="Helical" evidence="8">
    <location>
        <begin position="12"/>
        <end position="36"/>
    </location>
</feature>
<feature type="transmembrane region" description="Helical" evidence="8">
    <location>
        <begin position="188"/>
        <end position="209"/>
    </location>
</feature>
<comment type="catalytic activity">
    <reaction evidence="1">
        <text>ATP + protein L-histidine = ADP + protein N-phospho-L-histidine.</text>
        <dbReference type="EC" id="2.7.13.3"/>
    </reaction>
</comment>
<dbReference type="RefSeq" id="WP_284058124.1">
    <property type="nucleotide sequence ID" value="NZ_JAMSLR010000013.1"/>
</dbReference>
<protein>
    <recommendedName>
        <fullName evidence="2">histidine kinase</fullName>
        <ecNumber evidence="2">2.7.13.3</ecNumber>
    </recommendedName>
</protein>
<dbReference type="Proteomes" id="UP001165306">
    <property type="component" value="Unassembled WGS sequence"/>
</dbReference>
<dbReference type="EMBL" id="JAMSLR010000013">
    <property type="protein sequence ID" value="MCM8750335.1"/>
    <property type="molecule type" value="Genomic_DNA"/>
</dbReference>
<organism evidence="10 11">
    <name type="scientific">Thermalbibacter longus</name>
    <dbReference type="NCBI Taxonomy" id="2951981"/>
    <lineage>
        <taxon>Bacteria</taxon>
        <taxon>Pseudomonadati</taxon>
        <taxon>Thermomicrobiota</taxon>
        <taxon>Thermomicrobia</taxon>
        <taxon>Thermomicrobiales</taxon>
        <taxon>Thermomicrobiaceae</taxon>
        <taxon>Thermalbibacter</taxon>
    </lineage>
</organism>
<evidence type="ECO:0000259" key="9">
    <source>
        <dbReference type="PROSITE" id="PS50109"/>
    </source>
</evidence>
<dbReference type="GO" id="GO:0005524">
    <property type="term" value="F:ATP binding"/>
    <property type="evidence" value="ECO:0007669"/>
    <property type="project" value="UniProtKB-KW"/>
</dbReference>
<evidence type="ECO:0000256" key="5">
    <source>
        <dbReference type="ARBA" id="ARBA00022777"/>
    </source>
</evidence>
<accession>A0AA41WHU9</accession>
<dbReference type="Gene3D" id="1.10.287.130">
    <property type="match status" value="1"/>
</dbReference>
<reference evidence="10" key="1">
    <citation type="submission" date="2022-06" db="EMBL/GenBank/DDBJ databases">
        <title>CFH 74404 Thermomicrobiaceae sp.</title>
        <authorList>
            <person name="Ming H."/>
            <person name="Li W.-J."/>
            <person name="Zhao Z."/>
        </authorList>
    </citation>
    <scope>NUCLEOTIDE SEQUENCE</scope>
    <source>
        <strain evidence="10">CFH 74404</strain>
    </source>
</reference>
<evidence type="ECO:0000256" key="1">
    <source>
        <dbReference type="ARBA" id="ARBA00000085"/>
    </source>
</evidence>
<keyword evidence="11" id="KW-1185">Reference proteome</keyword>
<dbReference type="CDD" id="cd00075">
    <property type="entry name" value="HATPase"/>
    <property type="match status" value="1"/>
</dbReference>
<name>A0AA41WHU9_9BACT</name>
<dbReference type="PROSITE" id="PS50109">
    <property type="entry name" value="HIS_KIN"/>
    <property type="match status" value="1"/>
</dbReference>
<evidence type="ECO:0000256" key="3">
    <source>
        <dbReference type="ARBA" id="ARBA00022553"/>
    </source>
</evidence>
<keyword evidence="7 8" id="KW-0472">Membrane</keyword>
<keyword evidence="8" id="KW-1133">Transmembrane helix</keyword>
<dbReference type="Pfam" id="PF00512">
    <property type="entry name" value="HisKA"/>
    <property type="match status" value="1"/>
</dbReference>
<keyword evidence="5" id="KW-0418">Kinase</keyword>
<dbReference type="SUPFAM" id="SSF55874">
    <property type="entry name" value="ATPase domain of HSP90 chaperone/DNA topoisomerase II/histidine kinase"/>
    <property type="match status" value="1"/>
</dbReference>
<dbReference type="InterPro" id="IPR005467">
    <property type="entry name" value="His_kinase_dom"/>
</dbReference>
<keyword evidence="8" id="KW-0812">Transmembrane</keyword>
<dbReference type="SMART" id="SM00387">
    <property type="entry name" value="HATPase_c"/>
    <property type="match status" value="1"/>
</dbReference>
<dbReference type="GO" id="GO:0000155">
    <property type="term" value="F:phosphorelay sensor kinase activity"/>
    <property type="evidence" value="ECO:0007669"/>
    <property type="project" value="InterPro"/>
</dbReference>
<evidence type="ECO:0000313" key="11">
    <source>
        <dbReference type="Proteomes" id="UP001165306"/>
    </source>
</evidence>
<evidence type="ECO:0000313" key="10">
    <source>
        <dbReference type="EMBL" id="MCM8750335.1"/>
    </source>
</evidence>
<dbReference type="InterPro" id="IPR036890">
    <property type="entry name" value="HATPase_C_sf"/>
</dbReference>
<dbReference type="CDD" id="cd00082">
    <property type="entry name" value="HisKA"/>
    <property type="match status" value="1"/>
</dbReference>
<gene>
    <name evidence="10" type="ORF">NET02_14370</name>
</gene>
<dbReference type="InterPro" id="IPR050736">
    <property type="entry name" value="Sensor_HK_Regulatory"/>
</dbReference>
<evidence type="ECO:0000256" key="6">
    <source>
        <dbReference type="ARBA" id="ARBA00023012"/>
    </source>
</evidence>
<keyword evidence="10" id="KW-0067">ATP-binding</keyword>
<keyword evidence="6" id="KW-0902">Two-component regulatory system</keyword>
<sequence>MADRDWSRMRSWWIVSASLGGLLVAIAVMGLVSLALNQRVKTVVDEAVRYDVELEHLGHELRLAVLDLRNHHFNLRDGGPSAAERVEFEQSYAYLVETIAAIERLGVRDPTIPQPSALRAVAEAYYATFSSALDRYQADPIRFAQASERGLMLLTELDRDARVVQRVGEEEAGQALDSVEQTMTTAQLVLLGVLAGLGLIGAGLVYATVKVMNAFRRLYAAQQETAQRLAEALKAKSDFIADASHELRTPLTVLRGNAQLALAVDSSCAHAELLGEILREANRLSRLVEDLLLLARADAASLPLVRERLAVGPFLAGLADRAAALAREHGASLRAALEAEGWLEVDPVRIEQAVLALVDNAAKYGPRGGVVVLSSEIRGDELVIEVVDRGPGIPPEHLPLVFERFYRVDKARSRARGGAGLGLPIAKTIIAAHGGRIEAMSHPGQGTTMSVFLPLAAPASVPQPSSARG</sequence>
<evidence type="ECO:0000256" key="7">
    <source>
        <dbReference type="ARBA" id="ARBA00023136"/>
    </source>
</evidence>
<feature type="domain" description="Histidine kinase" evidence="9">
    <location>
        <begin position="242"/>
        <end position="457"/>
    </location>
</feature>
<dbReference type="PANTHER" id="PTHR43711:SF1">
    <property type="entry name" value="HISTIDINE KINASE 1"/>
    <property type="match status" value="1"/>
</dbReference>
<dbReference type="Pfam" id="PF02518">
    <property type="entry name" value="HATPase_c"/>
    <property type="match status" value="1"/>
</dbReference>
<evidence type="ECO:0000256" key="8">
    <source>
        <dbReference type="SAM" id="Phobius"/>
    </source>
</evidence>
<keyword evidence="4" id="KW-0808">Transferase</keyword>
<dbReference type="InterPro" id="IPR003661">
    <property type="entry name" value="HisK_dim/P_dom"/>
</dbReference>
<dbReference type="AlphaFoldDB" id="A0AA41WHU9"/>
<evidence type="ECO:0000256" key="4">
    <source>
        <dbReference type="ARBA" id="ARBA00022679"/>
    </source>
</evidence>
<dbReference type="FunFam" id="3.30.565.10:FF:000006">
    <property type="entry name" value="Sensor histidine kinase WalK"/>
    <property type="match status" value="1"/>
</dbReference>
<keyword evidence="10" id="KW-0547">Nucleotide-binding</keyword>
<dbReference type="SUPFAM" id="SSF47384">
    <property type="entry name" value="Homodimeric domain of signal transducing histidine kinase"/>
    <property type="match status" value="1"/>
</dbReference>
<comment type="caution">
    <text evidence="10">The sequence shown here is derived from an EMBL/GenBank/DDBJ whole genome shotgun (WGS) entry which is preliminary data.</text>
</comment>
<dbReference type="PANTHER" id="PTHR43711">
    <property type="entry name" value="TWO-COMPONENT HISTIDINE KINASE"/>
    <property type="match status" value="1"/>
</dbReference>
<evidence type="ECO:0000256" key="2">
    <source>
        <dbReference type="ARBA" id="ARBA00012438"/>
    </source>
</evidence>
<dbReference type="FunFam" id="1.10.287.130:FF:000001">
    <property type="entry name" value="Two-component sensor histidine kinase"/>
    <property type="match status" value="1"/>
</dbReference>
<dbReference type="InterPro" id="IPR004358">
    <property type="entry name" value="Sig_transdc_His_kin-like_C"/>
</dbReference>
<proteinExistence type="predicted"/>
<dbReference type="Gene3D" id="3.30.565.10">
    <property type="entry name" value="Histidine kinase-like ATPase, C-terminal domain"/>
    <property type="match status" value="1"/>
</dbReference>
<dbReference type="PRINTS" id="PR00344">
    <property type="entry name" value="BCTRLSENSOR"/>
</dbReference>
<dbReference type="InterPro" id="IPR036097">
    <property type="entry name" value="HisK_dim/P_sf"/>
</dbReference>
<keyword evidence="3" id="KW-0597">Phosphoprotein</keyword>
<dbReference type="EC" id="2.7.13.3" evidence="2"/>